<feature type="region of interest" description="Disordered" evidence="3">
    <location>
        <begin position="480"/>
        <end position="517"/>
    </location>
</feature>
<evidence type="ECO:0000256" key="3">
    <source>
        <dbReference type="SAM" id="MobiDB-lite"/>
    </source>
</evidence>
<dbReference type="PROSITE" id="PS51782">
    <property type="entry name" value="LYSM"/>
    <property type="match status" value="3"/>
</dbReference>
<keyword evidence="1" id="KW-0147">Chitin-binding</keyword>
<dbReference type="PANTHER" id="PTHR34997">
    <property type="entry name" value="AM15"/>
    <property type="match status" value="1"/>
</dbReference>
<keyword evidence="2" id="KW-0843">Virulence</keyword>
<sequence length="536" mass="56206">MATLSVLSFLLFSFSVEAGHFQYHHAHARRQATSLSWDSTPSAPTMTGSAPNCTKWHTIGDGDSRYSVEQAFGITHEQFLAWNPALGEVHCVGVGSGPASTSFFSTSSSRSSTPTSAATPGQPVTSSASTPLFSSTSSLINATYSIRNPITSYNLSATTVGTAWPPTKTQAGQPTYCNKWHLVGAGDSCESIQAFGLYYQWWVCVGIQPQTTPTLNIPTNDITATVPSYPEYTPSVYPTINSSFVPMPTQAGIVSGCDGWYQAAATDTCSALLKAFGYITMDEFLQWNPAVKSDCTGLWENYYYCIAELDDNPPPPTVTTLPSSTQDGIASNCEAWYQMTGDDTCDSIPTLFGRSSTSDFLTWNPAVESDCSGLEEYTWYCVAVPGTPTTRTSAVPTTTFPSGTAPAPTQTGISSNCASYWLVGRPADTCESISTANALSLATFFSLNPAVGSSSCGNLVPGYYVCVATEVSSTPVSVSATTSVPATTSAPATTSMPATTTAGTATSSAAPISTPTPTQVDDGCWAIAGSAGIALE</sequence>
<dbReference type="GO" id="GO:0008061">
    <property type="term" value="F:chitin binding"/>
    <property type="evidence" value="ECO:0007669"/>
    <property type="project" value="UniProtKB-KW"/>
</dbReference>
<feature type="domain" description="LysM" evidence="5">
    <location>
        <begin position="55"/>
        <end position="102"/>
    </location>
</feature>
<feature type="domain" description="LysM" evidence="5">
    <location>
        <begin position="420"/>
        <end position="467"/>
    </location>
</feature>
<keyword evidence="4" id="KW-0732">Signal</keyword>
<accession>A0A8E2JTE4</accession>
<protein>
    <submittedName>
        <fullName evidence="6">Carbohydrate-binding module family 50 protein</fullName>
    </submittedName>
</protein>
<feature type="region of interest" description="Disordered" evidence="3">
    <location>
        <begin position="105"/>
        <end position="132"/>
    </location>
</feature>
<feature type="domain" description="LysM" evidence="5">
    <location>
        <begin position="259"/>
        <end position="306"/>
    </location>
</feature>
<dbReference type="InterPro" id="IPR018392">
    <property type="entry name" value="LysM"/>
</dbReference>
<name>A0A8E2JTE4_9PEZI</name>
<dbReference type="Proteomes" id="UP000250140">
    <property type="component" value="Unassembled WGS sequence"/>
</dbReference>
<evidence type="ECO:0000313" key="7">
    <source>
        <dbReference type="Proteomes" id="UP000250140"/>
    </source>
</evidence>
<feature type="chain" id="PRO_5034634851" evidence="4">
    <location>
        <begin position="19"/>
        <end position="536"/>
    </location>
</feature>
<proteinExistence type="predicted"/>
<dbReference type="OrthoDB" id="5985073at2759"/>
<dbReference type="CDD" id="cd00118">
    <property type="entry name" value="LysM"/>
    <property type="match status" value="2"/>
</dbReference>
<feature type="signal peptide" evidence="4">
    <location>
        <begin position="1"/>
        <end position="18"/>
    </location>
</feature>
<evidence type="ECO:0000256" key="1">
    <source>
        <dbReference type="ARBA" id="ARBA00022669"/>
    </source>
</evidence>
<evidence type="ECO:0000313" key="6">
    <source>
        <dbReference type="EMBL" id="OCL08672.1"/>
    </source>
</evidence>
<evidence type="ECO:0000256" key="2">
    <source>
        <dbReference type="ARBA" id="ARBA00023026"/>
    </source>
</evidence>
<dbReference type="InterPro" id="IPR036779">
    <property type="entry name" value="LysM_dom_sf"/>
</dbReference>
<keyword evidence="7" id="KW-1185">Reference proteome</keyword>
<dbReference type="PANTHER" id="PTHR34997:SF1">
    <property type="entry name" value="PEPTIDOGLYCAN-BINDING LYSIN DOMAIN"/>
    <property type="match status" value="1"/>
</dbReference>
<evidence type="ECO:0000259" key="5">
    <source>
        <dbReference type="PROSITE" id="PS51782"/>
    </source>
</evidence>
<organism evidence="6 7">
    <name type="scientific">Glonium stellatum</name>
    <dbReference type="NCBI Taxonomy" id="574774"/>
    <lineage>
        <taxon>Eukaryota</taxon>
        <taxon>Fungi</taxon>
        <taxon>Dikarya</taxon>
        <taxon>Ascomycota</taxon>
        <taxon>Pezizomycotina</taxon>
        <taxon>Dothideomycetes</taxon>
        <taxon>Pleosporomycetidae</taxon>
        <taxon>Gloniales</taxon>
        <taxon>Gloniaceae</taxon>
        <taxon>Glonium</taxon>
    </lineage>
</organism>
<dbReference type="Gene3D" id="3.10.350.10">
    <property type="entry name" value="LysM domain"/>
    <property type="match status" value="4"/>
</dbReference>
<dbReference type="EMBL" id="KV749623">
    <property type="protein sequence ID" value="OCL08672.1"/>
    <property type="molecule type" value="Genomic_DNA"/>
</dbReference>
<gene>
    <name evidence="6" type="ORF">AOQ84DRAFT_431601</name>
</gene>
<evidence type="ECO:0000256" key="4">
    <source>
        <dbReference type="SAM" id="SignalP"/>
    </source>
</evidence>
<reference evidence="6 7" key="1">
    <citation type="journal article" date="2016" name="Nat. Commun.">
        <title>Ectomycorrhizal ecology is imprinted in the genome of the dominant symbiotic fungus Cenococcum geophilum.</title>
        <authorList>
            <consortium name="DOE Joint Genome Institute"/>
            <person name="Peter M."/>
            <person name="Kohler A."/>
            <person name="Ohm R.A."/>
            <person name="Kuo A."/>
            <person name="Krutzmann J."/>
            <person name="Morin E."/>
            <person name="Arend M."/>
            <person name="Barry K.W."/>
            <person name="Binder M."/>
            <person name="Choi C."/>
            <person name="Clum A."/>
            <person name="Copeland A."/>
            <person name="Grisel N."/>
            <person name="Haridas S."/>
            <person name="Kipfer T."/>
            <person name="LaButti K."/>
            <person name="Lindquist E."/>
            <person name="Lipzen A."/>
            <person name="Maire R."/>
            <person name="Meier B."/>
            <person name="Mihaltcheva S."/>
            <person name="Molinier V."/>
            <person name="Murat C."/>
            <person name="Poggeler S."/>
            <person name="Quandt C.A."/>
            <person name="Sperisen C."/>
            <person name="Tritt A."/>
            <person name="Tisserant E."/>
            <person name="Crous P.W."/>
            <person name="Henrissat B."/>
            <person name="Nehls U."/>
            <person name="Egli S."/>
            <person name="Spatafora J.W."/>
            <person name="Grigoriev I.V."/>
            <person name="Martin F.M."/>
        </authorList>
    </citation>
    <scope>NUCLEOTIDE SEQUENCE [LARGE SCALE GENOMIC DNA]</scope>
    <source>
        <strain evidence="6 7">CBS 207.34</strain>
    </source>
</reference>
<dbReference type="AlphaFoldDB" id="A0A8E2JTE4"/>
<dbReference type="InterPro" id="IPR052210">
    <property type="entry name" value="LysM1-like"/>
</dbReference>